<sequence length="295" mass="31705">MSTVVGASARIPSPADGILSVECELTARCQQRCRHCCTDSGPKAGPGTMTHDGWVKVVHSVAELGIPGIQFIGGEPTLYPRQIELIDCARSRGLAVEVYSNLVHIRPILWETLAQDGVRLATSYYSDTATEHDQITGTRGTHARIRANIAEALERGIPLRVGIVRVLHGQRVEQAEAELRALGVTRIQVDGERKVGRAAERASVIPGVDQLCGHCFHHRVAVSPDGEVYGCILSRFLPTGNVKEQPLKEVLSGARWAEARRAVPVAFGGGCTPDDSGDCDPANTPACDPAYGFWA</sequence>
<protein>
    <recommendedName>
        <fullName evidence="5">Radical SAM core domain-containing protein</fullName>
    </recommendedName>
</protein>
<dbReference type="SFLD" id="SFLDG01067">
    <property type="entry name" value="SPASM/twitch_domain_containing"/>
    <property type="match status" value="1"/>
</dbReference>
<dbReference type="RefSeq" id="WP_275777282.1">
    <property type="nucleotide sequence ID" value="NZ_BAABDE010000034.1"/>
</dbReference>
<dbReference type="SUPFAM" id="SSF102114">
    <property type="entry name" value="Radical SAM enzymes"/>
    <property type="match status" value="1"/>
</dbReference>
<dbReference type="EMBL" id="BAABDE010000034">
    <property type="protein sequence ID" value="GAA3838432.1"/>
    <property type="molecule type" value="Genomic_DNA"/>
</dbReference>
<name>A0ABP7JAC2_9ACTN</name>
<dbReference type="SFLD" id="SFLDG01386">
    <property type="entry name" value="main_SPASM_domain-containing"/>
    <property type="match status" value="1"/>
</dbReference>
<dbReference type="InterPro" id="IPR023885">
    <property type="entry name" value="4Fe4S-binding_SPASM_dom"/>
</dbReference>
<comment type="caution">
    <text evidence="6">The sequence shown here is derived from an EMBL/GenBank/DDBJ whole genome shotgun (WGS) entry which is preliminary data.</text>
</comment>
<dbReference type="Gene3D" id="3.20.20.70">
    <property type="entry name" value="Aldolase class I"/>
    <property type="match status" value="1"/>
</dbReference>
<dbReference type="Pfam" id="PF13186">
    <property type="entry name" value="SPASM"/>
    <property type="match status" value="1"/>
</dbReference>
<dbReference type="InterPro" id="IPR050377">
    <property type="entry name" value="Radical_SAM_PqqE_MftC-like"/>
</dbReference>
<keyword evidence="1" id="KW-0949">S-adenosyl-L-methionine</keyword>
<keyword evidence="7" id="KW-1185">Reference proteome</keyword>
<proteinExistence type="predicted"/>
<gene>
    <name evidence="6" type="ORF">GCM10022403_083650</name>
</gene>
<dbReference type="InterPro" id="IPR013785">
    <property type="entry name" value="Aldolase_TIM"/>
</dbReference>
<keyword evidence="2" id="KW-0479">Metal-binding</keyword>
<dbReference type="SFLD" id="SFLDG01216">
    <property type="entry name" value="thioether_bond_formation_requi"/>
    <property type="match status" value="1"/>
</dbReference>
<dbReference type="Proteomes" id="UP001501009">
    <property type="component" value="Unassembled WGS sequence"/>
</dbReference>
<evidence type="ECO:0000259" key="5">
    <source>
        <dbReference type="PROSITE" id="PS51918"/>
    </source>
</evidence>
<dbReference type="CDD" id="cd21109">
    <property type="entry name" value="SPASM"/>
    <property type="match status" value="1"/>
</dbReference>
<dbReference type="Pfam" id="PF04055">
    <property type="entry name" value="Radical_SAM"/>
    <property type="match status" value="1"/>
</dbReference>
<keyword evidence="4" id="KW-0411">Iron-sulfur</keyword>
<evidence type="ECO:0000313" key="6">
    <source>
        <dbReference type="EMBL" id="GAA3838432.1"/>
    </source>
</evidence>
<evidence type="ECO:0000256" key="3">
    <source>
        <dbReference type="ARBA" id="ARBA00023004"/>
    </source>
</evidence>
<dbReference type="InterPro" id="IPR058240">
    <property type="entry name" value="rSAM_sf"/>
</dbReference>
<evidence type="ECO:0000256" key="2">
    <source>
        <dbReference type="ARBA" id="ARBA00022723"/>
    </source>
</evidence>
<accession>A0ABP7JAC2</accession>
<reference evidence="7" key="1">
    <citation type="journal article" date="2019" name="Int. J. Syst. Evol. Microbiol.">
        <title>The Global Catalogue of Microorganisms (GCM) 10K type strain sequencing project: providing services to taxonomists for standard genome sequencing and annotation.</title>
        <authorList>
            <consortium name="The Broad Institute Genomics Platform"/>
            <consortium name="The Broad Institute Genome Sequencing Center for Infectious Disease"/>
            <person name="Wu L."/>
            <person name="Ma J."/>
        </authorList>
    </citation>
    <scope>NUCLEOTIDE SEQUENCE [LARGE SCALE GENOMIC DNA]</scope>
    <source>
        <strain evidence="7">JCM 17138</strain>
    </source>
</reference>
<dbReference type="PANTHER" id="PTHR11228:SF7">
    <property type="entry name" value="PQQA PEPTIDE CYCLASE"/>
    <property type="match status" value="1"/>
</dbReference>
<dbReference type="PROSITE" id="PS51918">
    <property type="entry name" value="RADICAL_SAM"/>
    <property type="match status" value="1"/>
</dbReference>
<keyword evidence="3" id="KW-0408">Iron</keyword>
<evidence type="ECO:0000256" key="1">
    <source>
        <dbReference type="ARBA" id="ARBA00022691"/>
    </source>
</evidence>
<evidence type="ECO:0000256" key="4">
    <source>
        <dbReference type="ARBA" id="ARBA00023014"/>
    </source>
</evidence>
<dbReference type="PANTHER" id="PTHR11228">
    <property type="entry name" value="RADICAL SAM DOMAIN PROTEIN"/>
    <property type="match status" value="1"/>
</dbReference>
<dbReference type="InterPro" id="IPR007197">
    <property type="entry name" value="rSAM"/>
</dbReference>
<evidence type="ECO:0000313" key="7">
    <source>
        <dbReference type="Proteomes" id="UP001501009"/>
    </source>
</evidence>
<organism evidence="6 7">
    <name type="scientific">Streptomyces coacervatus</name>
    <dbReference type="NCBI Taxonomy" id="647381"/>
    <lineage>
        <taxon>Bacteria</taxon>
        <taxon>Bacillati</taxon>
        <taxon>Actinomycetota</taxon>
        <taxon>Actinomycetes</taxon>
        <taxon>Kitasatosporales</taxon>
        <taxon>Streptomycetaceae</taxon>
        <taxon>Streptomyces</taxon>
    </lineage>
</organism>
<feature type="domain" description="Radical SAM core" evidence="5">
    <location>
        <begin position="15"/>
        <end position="221"/>
    </location>
</feature>
<dbReference type="SFLD" id="SFLDF00365">
    <property type="entry name" value="thuricin_CD_(TrnCD-like)"/>
    <property type="match status" value="1"/>
</dbReference>
<dbReference type="CDD" id="cd01335">
    <property type="entry name" value="Radical_SAM"/>
    <property type="match status" value="1"/>
</dbReference>
<dbReference type="SFLD" id="SFLDS00029">
    <property type="entry name" value="Radical_SAM"/>
    <property type="match status" value="1"/>
</dbReference>